<comment type="caution">
    <text evidence="1">The sequence shown here is derived from an EMBL/GenBank/DDBJ whole genome shotgun (WGS) entry which is preliminary data.</text>
</comment>
<evidence type="ECO:0000313" key="2">
    <source>
        <dbReference type="Proteomes" id="UP000050525"/>
    </source>
</evidence>
<name>A0A151MJI4_ALLMI</name>
<sequence length="85" mass="10210">MRSDGSHRLRSFPAPHIWHLRRMTQQSWFTLVCEDFCRRAYNCTPHIVAWTCFAECKAKEEYKHTPALDRVLVMAERYFMTVNTE</sequence>
<organism evidence="1 2">
    <name type="scientific">Alligator mississippiensis</name>
    <name type="common">American alligator</name>
    <dbReference type="NCBI Taxonomy" id="8496"/>
    <lineage>
        <taxon>Eukaryota</taxon>
        <taxon>Metazoa</taxon>
        <taxon>Chordata</taxon>
        <taxon>Craniata</taxon>
        <taxon>Vertebrata</taxon>
        <taxon>Euteleostomi</taxon>
        <taxon>Archelosauria</taxon>
        <taxon>Archosauria</taxon>
        <taxon>Crocodylia</taxon>
        <taxon>Alligatoridae</taxon>
        <taxon>Alligatorinae</taxon>
        <taxon>Alligator</taxon>
    </lineage>
</organism>
<proteinExistence type="predicted"/>
<protein>
    <submittedName>
        <fullName evidence="1">Uncharacterized protein</fullName>
    </submittedName>
</protein>
<dbReference type="AlphaFoldDB" id="A0A151MJI4"/>
<accession>A0A151MJI4</accession>
<dbReference type="EMBL" id="AKHW03006032">
    <property type="protein sequence ID" value="KYO24695.1"/>
    <property type="molecule type" value="Genomic_DNA"/>
</dbReference>
<keyword evidence="2" id="KW-1185">Reference proteome</keyword>
<evidence type="ECO:0000313" key="1">
    <source>
        <dbReference type="EMBL" id="KYO24695.1"/>
    </source>
</evidence>
<gene>
    <name evidence="1" type="ORF">Y1Q_0017793</name>
</gene>
<reference evidence="1 2" key="1">
    <citation type="journal article" date="2012" name="Genome Biol.">
        <title>Sequencing three crocodilian genomes to illuminate the evolution of archosaurs and amniotes.</title>
        <authorList>
            <person name="St John J.A."/>
            <person name="Braun E.L."/>
            <person name="Isberg S.R."/>
            <person name="Miles L.G."/>
            <person name="Chong A.Y."/>
            <person name="Gongora J."/>
            <person name="Dalzell P."/>
            <person name="Moran C."/>
            <person name="Bed'hom B."/>
            <person name="Abzhanov A."/>
            <person name="Burgess S.C."/>
            <person name="Cooksey A.M."/>
            <person name="Castoe T.A."/>
            <person name="Crawford N.G."/>
            <person name="Densmore L.D."/>
            <person name="Drew J.C."/>
            <person name="Edwards S.V."/>
            <person name="Faircloth B.C."/>
            <person name="Fujita M.K."/>
            <person name="Greenwold M.J."/>
            <person name="Hoffmann F.G."/>
            <person name="Howard J.M."/>
            <person name="Iguchi T."/>
            <person name="Janes D.E."/>
            <person name="Khan S.Y."/>
            <person name="Kohno S."/>
            <person name="de Koning A.J."/>
            <person name="Lance S.L."/>
            <person name="McCarthy F.M."/>
            <person name="McCormack J.E."/>
            <person name="Merchant M.E."/>
            <person name="Peterson D.G."/>
            <person name="Pollock D.D."/>
            <person name="Pourmand N."/>
            <person name="Raney B.J."/>
            <person name="Roessler K.A."/>
            <person name="Sanford J.R."/>
            <person name="Sawyer R.H."/>
            <person name="Schmidt C.J."/>
            <person name="Triplett E.W."/>
            <person name="Tuberville T.D."/>
            <person name="Venegas-Anaya M."/>
            <person name="Howard J.T."/>
            <person name="Jarvis E.D."/>
            <person name="Guillette L.J.Jr."/>
            <person name="Glenn T.C."/>
            <person name="Green R.E."/>
            <person name="Ray D.A."/>
        </authorList>
    </citation>
    <scope>NUCLEOTIDE SEQUENCE [LARGE SCALE GENOMIC DNA]</scope>
    <source>
        <strain evidence="1">KSC_2009_1</strain>
    </source>
</reference>
<dbReference type="Proteomes" id="UP000050525">
    <property type="component" value="Unassembled WGS sequence"/>
</dbReference>